<evidence type="ECO:0000313" key="2">
    <source>
        <dbReference type="Proteomes" id="UP000306719"/>
    </source>
</evidence>
<protein>
    <submittedName>
        <fullName evidence="1">Uncharacterized protein</fullName>
    </submittedName>
</protein>
<comment type="caution">
    <text evidence="1">The sequence shown here is derived from an EMBL/GenBank/DDBJ whole genome shotgun (WGS) entry which is preliminary data.</text>
</comment>
<gene>
    <name evidence="1" type="ORF">CWB98_16220</name>
</gene>
<proteinExistence type="predicted"/>
<organism evidence="1 2">
    <name type="scientific">Pseudoalteromonas rubra</name>
    <dbReference type="NCBI Taxonomy" id="43658"/>
    <lineage>
        <taxon>Bacteria</taxon>
        <taxon>Pseudomonadati</taxon>
        <taxon>Pseudomonadota</taxon>
        <taxon>Gammaproteobacteria</taxon>
        <taxon>Alteromonadales</taxon>
        <taxon>Pseudoalteromonadaceae</taxon>
        <taxon>Pseudoalteromonas</taxon>
    </lineage>
</organism>
<reference evidence="1 2" key="1">
    <citation type="submission" date="2018-01" db="EMBL/GenBank/DDBJ databases">
        <authorList>
            <person name="Paulsen S."/>
            <person name="Gram L.K."/>
        </authorList>
    </citation>
    <scope>NUCLEOTIDE SEQUENCE [LARGE SCALE GENOMIC DNA]</scope>
    <source>
        <strain evidence="1 2">S2599</strain>
    </source>
</reference>
<sequence length="59" mass="6560">MKATTKQVGLRLSVKSKKLKQLNGISLSHKQLAEVYGGTTSDGEQPIKMQLRTLYSQHC</sequence>
<dbReference type="AlphaFoldDB" id="A0A5S3WXG0"/>
<accession>A0A5S3WXG0</accession>
<reference evidence="2" key="2">
    <citation type="submission" date="2019-06" db="EMBL/GenBank/DDBJ databases">
        <title>Co-occurence of chitin degradation, pigmentation and bioactivity in marine Pseudoalteromonas.</title>
        <authorList>
            <person name="Sonnenschein E.C."/>
            <person name="Bech P.K."/>
        </authorList>
    </citation>
    <scope>NUCLEOTIDE SEQUENCE [LARGE SCALE GENOMIC DNA]</scope>
    <source>
        <strain evidence="2">S2599</strain>
    </source>
</reference>
<evidence type="ECO:0000313" key="1">
    <source>
        <dbReference type="EMBL" id="TMP35558.1"/>
    </source>
</evidence>
<dbReference type="EMBL" id="PNCJ01000023">
    <property type="protein sequence ID" value="TMP35558.1"/>
    <property type="molecule type" value="Genomic_DNA"/>
</dbReference>
<name>A0A5S3WXG0_9GAMM</name>
<dbReference type="Proteomes" id="UP000306719">
    <property type="component" value="Unassembled WGS sequence"/>
</dbReference>